<keyword evidence="2" id="KW-1185">Reference proteome</keyword>
<evidence type="ECO:0000313" key="1">
    <source>
        <dbReference type="EMBL" id="GKX68888.1"/>
    </source>
</evidence>
<gene>
    <name evidence="1" type="primary">trxA1</name>
    <name evidence="1" type="ORF">rsdtw13_41460</name>
</gene>
<proteinExistence type="predicted"/>
<organism evidence="1 2">
    <name type="scientific">Inconstantimicrobium mannanitabidum</name>
    <dbReference type="NCBI Taxonomy" id="1604901"/>
    <lineage>
        <taxon>Bacteria</taxon>
        <taxon>Bacillati</taxon>
        <taxon>Bacillota</taxon>
        <taxon>Clostridia</taxon>
        <taxon>Eubacteriales</taxon>
        <taxon>Clostridiaceae</taxon>
        <taxon>Inconstantimicrobium</taxon>
    </lineage>
</organism>
<dbReference type="Proteomes" id="UP001058074">
    <property type="component" value="Unassembled WGS sequence"/>
</dbReference>
<protein>
    <submittedName>
        <fullName evidence="1">Thioredoxin</fullName>
    </submittedName>
</protein>
<dbReference type="EMBL" id="BROD01000001">
    <property type="protein sequence ID" value="GKX68888.1"/>
    <property type="molecule type" value="Genomic_DNA"/>
</dbReference>
<comment type="caution">
    <text evidence="1">The sequence shown here is derived from an EMBL/GenBank/DDBJ whole genome shotgun (WGS) entry which is preliminary data.</text>
</comment>
<reference evidence="1" key="1">
    <citation type="journal article" date="2025" name="Int. J. Syst. Evol. Microbiol.">
        <title>Inconstantimicrobium mannanitabidum sp. nov., a novel member of the family Clostridiaceae isolated from anoxic soil under the treatment of reductive soil disinfestation.</title>
        <authorList>
            <person name="Ueki A."/>
            <person name="Tonouchi A."/>
            <person name="Honma S."/>
            <person name="Kaku N."/>
            <person name="Ueki K."/>
        </authorList>
    </citation>
    <scope>NUCLEOTIDE SEQUENCE</scope>
    <source>
        <strain evidence="1">TW13</strain>
    </source>
</reference>
<sequence>MATIIESKDFKSQVLDANNLVVLDLFATWCGPCKMVAPIIDELSKEMTDVKFFKLDVDNNGDIAEKYQVASIPTLLFFKNGEVVDRLVGFRPKDGIKQVIDAHK</sequence>
<evidence type="ECO:0000313" key="2">
    <source>
        <dbReference type="Proteomes" id="UP001058074"/>
    </source>
</evidence>
<accession>A0ACB5RIJ3</accession>
<name>A0ACB5RIJ3_9CLOT</name>